<keyword evidence="1" id="KW-0732">Signal</keyword>
<dbReference type="GeneID" id="62639716"/>
<dbReference type="Proteomes" id="UP000755667">
    <property type="component" value="Unassembled WGS sequence"/>
</dbReference>
<proteinExistence type="predicted"/>
<dbReference type="EMBL" id="JAFBXF010000005">
    <property type="protein sequence ID" value="MBM2417375.1"/>
    <property type="molecule type" value="Genomic_DNA"/>
</dbReference>
<reference evidence="3 6" key="1">
    <citation type="submission" date="2021-01" db="EMBL/GenBank/DDBJ databases">
        <title>Diatom-associated Roseobacters Show Island Model of Population Structure.</title>
        <authorList>
            <person name="Qu L."/>
            <person name="Feng X."/>
            <person name="Chen Y."/>
            <person name="Li L."/>
            <person name="Wang X."/>
            <person name="Hu Z."/>
            <person name="Wang H."/>
            <person name="Luo H."/>
        </authorList>
    </citation>
    <scope>NUCLEOTIDE SEQUENCE</scope>
    <source>
        <strain evidence="4 6">CC28-63</strain>
        <strain evidence="3">CC28-69</strain>
    </source>
</reference>
<dbReference type="Pfam" id="PF05239">
    <property type="entry name" value="PRC"/>
    <property type="match status" value="1"/>
</dbReference>
<dbReference type="RefSeq" id="WP_085627992.1">
    <property type="nucleotide sequence ID" value="NZ_JAFBWU010000005.1"/>
</dbReference>
<feature type="signal peptide" evidence="1">
    <location>
        <begin position="1"/>
        <end position="20"/>
    </location>
</feature>
<evidence type="ECO:0000259" key="2">
    <source>
        <dbReference type="Pfam" id="PF05239"/>
    </source>
</evidence>
<evidence type="ECO:0000256" key="1">
    <source>
        <dbReference type="SAM" id="SignalP"/>
    </source>
</evidence>
<organism evidence="3 5">
    <name type="scientific">Marivita cryptomonadis</name>
    <dbReference type="NCBI Taxonomy" id="505252"/>
    <lineage>
        <taxon>Bacteria</taxon>
        <taxon>Pseudomonadati</taxon>
        <taxon>Pseudomonadota</taxon>
        <taxon>Alphaproteobacteria</taxon>
        <taxon>Rhodobacterales</taxon>
        <taxon>Roseobacteraceae</taxon>
        <taxon>Marivita</taxon>
    </lineage>
</organism>
<dbReference type="Proteomes" id="UP000809440">
    <property type="component" value="Unassembled WGS sequence"/>
</dbReference>
<dbReference type="Gene3D" id="2.30.30.240">
    <property type="entry name" value="PRC-barrel domain"/>
    <property type="match status" value="1"/>
</dbReference>
<dbReference type="OrthoDB" id="6158291at2"/>
<keyword evidence="6" id="KW-1185">Reference proteome</keyword>
<protein>
    <submittedName>
        <fullName evidence="3">PRC-barrel domain-containing protein</fullName>
    </submittedName>
</protein>
<dbReference type="InterPro" id="IPR027275">
    <property type="entry name" value="PRC-brl_dom"/>
</dbReference>
<accession>A0A9Q2P2S7</accession>
<sequence length="165" mass="18019">MTKLFASALALTVATTGAWAENHSSGEMATENTNSEMMDSTNMADNTSLDDATNLIRTRDITGGNVYTTNAANDEGWSMDTVYTEVSADWNDIGEIEDIILNKSGQMIGIVAEVGGFLDIADKHVMIPVSDVNLVAVDDRSYAFVTKFNEEELEQMKSVDEGFWN</sequence>
<feature type="domain" description="PRC-barrel" evidence="2">
    <location>
        <begin position="91"/>
        <end position="135"/>
    </location>
</feature>
<evidence type="ECO:0000313" key="5">
    <source>
        <dbReference type="Proteomes" id="UP000755667"/>
    </source>
</evidence>
<evidence type="ECO:0000313" key="3">
    <source>
        <dbReference type="EMBL" id="MBM2412388.1"/>
    </source>
</evidence>
<evidence type="ECO:0000313" key="6">
    <source>
        <dbReference type="Proteomes" id="UP000809440"/>
    </source>
</evidence>
<name>A0A9Q2P2S7_9RHOB</name>
<feature type="chain" id="PRO_5040231578" evidence="1">
    <location>
        <begin position="21"/>
        <end position="165"/>
    </location>
</feature>
<evidence type="ECO:0000313" key="4">
    <source>
        <dbReference type="EMBL" id="MBM2417375.1"/>
    </source>
</evidence>
<comment type="caution">
    <text evidence="3">The sequence shown here is derived from an EMBL/GenBank/DDBJ whole genome shotgun (WGS) entry which is preliminary data.</text>
</comment>
<gene>
    <name evidence="3" type="ORF">JQX41_08770</name>
    <name evidence="4" type="ORF">JQX48_10365</name>
</gene>
<dbReference type="EMBL" id="JAFBXE010000005">
    <property type="protein sequence ID" value="MBM2412388.1"/>
    <property type="molecule type" value="Genomic_DNA"/>
</dbReference>
<dbReference type="AlphaFoldDB" id="A0A9Q2P2S7"/>
<dbReference type="SUPFAM" id="SSF50346">
    <property type="entry name" value="PRC-barrel domain"/>
    <property type="match status" value="1"/>
</dbReference>
<dbReference type="InterPro" id="IPR011033">
    <property type="entry name" value="PRC_barrel-like_sf"/>
</dbReference>